<dbReference type="PROSITE" id="PS51257">
    <property type="entry name" value="PROKAR_LIPOPROTEIN"/>
    <property type="match status" value="1"/>
</dbReference>
<evidence type="ECO:0000256" key="1">
    <source>
        <dbReference type="SAM" id="MobiDB-lite"/>
    </source>
</evidence>
<feature type="domain" description="SH3b" evidence="3">
    <location>
        <begin position="48"/>
        <end position="94"/>
    </location>
</feature>
<dbReference type="Proteomes" id="UP001162891">
    <property type="component" value="Chromosome"/>
</dbReference>
<dbReference type="Pfam" id="PF08239">
    <property type="entry name" value="SH3_3"/>
    <property type="match status" value="1"/>
</dbReference>
<name>A0ABM7WVX1_9BACT</name>
<evidence type="ECO:0000256" key="2">
    <source>
        <dbReference type="SAM" id="SignalP"/>
    </source>
</evidence>
<dbReference type="InterPro" id="IPR003646">
    <property type="entry name" value="SH3-like_bac-type"/>
</dbReference>
<evidence type="ECO:0000313" key="4">
    <source>
        <dbReference type="EMBL" id="BDG03655.1"/>
    </source>
</evidence>
<dbReference type="RefSeq" id="WP_248361843.1">
    <property type="nucleotide sequence ID" value="NZ_AP025591.1"/>
</dbReference>
<organism evidence="4 5">
    <name type="scientific">Anaeromyxobacter oryzae</name>
    <dbReference type="NCBI Taxonomy" id="2918170"/>
    <lineage>
        <taxon>Bacteria</taxon>
        <taxon>Pseudomonadati</taxon>
        <taxon>Myxococcota</taxon>
        <taxon>Myxococcia</taxon>
        <taxon>Myxococcales</taxon>
        <taxon>Cystobacterineae</taxon>
        <taxon>Anaeromyxobacteraceae</taxon>
        <taxon>Anaeromyxobacter</taxon>
    </lineage>
</organism>
<feature type="region of interest" description="Disordered" evidence="1">
    <location>
        <begin position="103"/>
        <end position="128"/>
    </location>
</feature>
<accession>A0ABM7WVX1</accession>
<feature type="chain" id="PRO_5045908080" description="SH3b domain-containing protein" evidence="2">
    <location>
        <begin position="26"/>
        <end position="128"/>
    </location>
</feature>
<feature type="signal peptide" evidence="2">
    <location>
        <begin position="1"/>
        <end position="25"/>
    </location>
</feature>
<protein>
    <recommendedName>
        <fullName evidence="3">SH3b domain-containing protein</fullName>
    </recommendedName>
</protein>
<keyword evidence="2" id="KW-0732">Signal</keyword>
<sequence>MTSILARAALLAALLSVTGCRSAFAPESVVRMTTQAATVPATTSREVVLRTGPDLGAHILATLPAGAAVTSAEQASRGFRRVKTADGKTGFVEDSALVVGGAAAAAPAPAQQGEPPAASSTAQPSPQG</sequence>
<keyword evidence="5" id="KW-1185">Reference proteome</keyword>
<gene>
    <name evidence="4" type="ORF">AMOR_26510</name>
</gene>
<evidence type="ECO:0000259" key="3">
    <source>
        <dbReference type="Pfam" id="PF08239"/>
    </source>
</evidence>
<proteinExistence type="predicted"/>
<dbReference type="Gene3D" id="2.30.30.40">
    <property type="entry name" value="SH3 Domains"/>
    <property type="match status" value="1"/>
</dbReference>
<evidence type="ECO:0000313" key="5">
    <source>
        <dbReference type="Proteomes" id="UP001162891"/>
    </source>
</evidence>
<dbReference type="EMBL" id="AP025591">
    <property type="protein sequence ID" value="BDG03655.1"/>
    <property type="molecule type" value="Genomic_DNA"/>
</dbReference>
<reference evidence="5" key="1">
    <citation type="journal article" date="2022" name="Int. J. Syst. Evol. Microbiol.">
        <title>Anaeromyxobacter oryzae sp. nov., Anaeromyxobacter diazotrophicus sp. nov. and Anaeromyxobacter paludicola sp. nov., isolated from paddy soils.</title>
        <authorList>
            <person name="Itoh H."/>
            <person name="Xu Z."/>
            <person name="Mise K."/>
            <person name="Masuda Y."/>
            <person name="Ushijima N."/>
            <person name="Hayakawa C."/>
            <person name="Shiratori Y."/>
            <person name="Senoo K."/>
        </authorList>
    </citation>
    <scope>NUCLEOTIDE SEQUENCE [LARGE SCALE GENOMIC DNA]</scope>
    <source>
        <strain evidence="5">Red232</strain>
    </source>
</reference>